<evidence type="ECO:0000313" key="1">
    <source>
        <dbReference type="EMBL" id="SVC94085.1"/>
    </source>
</evidence>
<reference evidence="1" key="1">
    <citation type="submission" date="2018-05" db="EMBL/GenBank/DDBJ databases">
        <authorList>
            <person name="Lanie J.A."/>
            <person name="Ng W.-L."/>
            <person name="Kazmierczak K.M."/>
            <person name="Andrzejewski T.M."/>
            <person name="Davidsen T.M."/>
            <person name="Wayne K.J."/>
            <person name="Tettelin H."/>
            <person name="Glass J.I."/>
            <person name="Rusch D."/>
            <person name="Podicherti R."/>
            <person name="Tsui H.-C.T."/>
            <person name="Winkler M.E."/>
        </authorList>
    </citation>
    <scope>NUCLEOTIDE SEQUENCE</scope>
</reference>
<gene>
    <name evidence="1" type="ORF">METZ01_LOCUS346939</name>
</gene>
<sequence length="241" mass="26948">MAADISQEYPMLRRLIALIALLVVSACGKGEPRSSDRFVVFSSDETRVAMARHHWMGSCNIWGLCSEVTEHKTEHEWELVTTPNALSPSYTRSDINWGSQSRFSPRLSGALDSLYFIQNDTHSYLVANTHEVLDRDSTSLTRRYTIYIYQLNGDGTPQSPDILFNDTRPYRVSCSEGSYGSGGAPIQAVPSPSGNHIVLVDNYQACNETTTVHLELFDATTLESVSERWLAHQEPPTEWGT</sequence>
<dbReference type="AlphaFoldDB" id="A0A382RA70"/>
<proteinExistence type="predicted"/>
<feature type="non-terminal residue" evidence="1">
    <location>
        <position position="241"/>
    </location>
</feature>
<name>A0A382RA70_9ZZZZ</name>
<dbReference type="EMBL" id="UINC01119932">
    <property type="protein sequence ID" value="SVC94085.1"/>
    <property type="molecule type" value="Genomic_DNA"/>
</dbReference>
<organism evidence="1">
    <name type="scientific">marine metagenome</name>
    <dbReference type="NCBI Taxonomy" id="408172"/>
    <lineage>
        <taxon>unclassified sequences</taxon>
        <taxon>metagenomes</taxon>
        <taxon>ecological metagenomes</taxon>
    </lineage>
</organism>
<protein>
    <submittedName>
        <fullName evidence="1">Uncharacterized protein</fullName>
    </submittedName>
</protein>
<accession>A0A382RA70</accession>